<feature type="transmembrane region" description="Helical" evidence="1">
    <location>
        <begin position="7"/>
        <end position="26"/>
    </location>
</feature>
<organism evidence="2 3">
    <name type="scientific">Sphingomonas sanxanigenens DSM 19645 = NX02</name>
    <dbReference type="NCBI Taxonomy" id="1123269"/>
    <lineage>
        <taxon>Bacteria</taxon>
        <taxon>Pseudomonadati</taxon>
        <taxon>Pseudomonadota</taxon>
        <taxon>Alphaproteobacteria</taxon>
        <taxon>Sphingomonadales</taxon>
        <taxon>Sphingomonadaceae</taxon>
        <taxon>Sphingomonas</taxon>
    </lineage>
</organism>
<reference evidence="2 3" key="1">
    <citation type="submission" date="2013-07" db="EMBL/GenBank/DDBJ databases">
        <title>Completed genome of Sphingomonas sanxanigenens NX02.</title>
        <authorList>
            <person name="Ma T."/>
            <person name="Huang H."/>
            <person name="Wu M."/>
            <person name="Li X."/>
            <person name="Li G."/>
        </authorList>
    </citation>
    <scope>NUCLEOTIDE SEQUENCE [LARGE SCALE GENOMIC DNA]</scope>
    <source>
        <strain evidence="2 3">NX02</strain>
    </source>
</reference>
<dbReference type="eggNOG" id="ENOG5032K7T">
    <property type="taxonomic scope" value="Bacteria"/>
</dbReference>
<dbReference type="OrthoDB" id="7554914at2"/>
<keyword evidence="1" id="KW-1133">Transmembrane helix</keyword>
<evidence type="ECO:0000256" key="1">
    <source>
        <dbReference type="SAM" id="Phobius"/>
    </source>
</evidence>
<proteinExistence type="predicted"/>
<sequence length="179" mass="20366">MSTIIRWGFATLFFGIIILSFALHPLPLLRTDAPAVHHIEDLAPGTDFARLQFIMDYGGGVIMPVKGGPDPEKGEKPTLPAIGYSYREMSMLGLPFFAYKEYGVGLYARGHDRIDFSPLNLDKLDVLEEVMGTKLTATRGYFFPFWMHIWGWLVLAIGIGWAWWEWRDAERRKDEAGII</sequence>
<dbReference type="HOGENOM" id="CLU_1502539_0_0_5"/>
<protein>
    <submittedName>
        <fullName evidence="2">Uncharacterized protein</fullName>
    </submittedName>
</protein>
<evidence type="ECO:0000313" key="2">
    <source>
        <dbReference type="EMBL" id="AHE51796.1"/>
    </source>
</evidence>
<dbReference type="KEGG" id="ssan:NX02_00135"/>
<keyword evidence="1" id="KW-0812">Transmembrane</keyword>
<dbReference type="RefSeq" id="WP_025290185.1">
    <property type="nucleotide sequence ID" value="NZ_CP006644.1"/>
</dbReference>
<accession>W0A433</accession>
<dbReference type="STRING" id="1123269.NX02_00135"/>
<dbReference type="AlphaFoldDB" id="W0A433"/>
<feature type="transmembrane region" description="Helical" evidence="1">
    <location>
        <begin position="145"/>
        <end position="164"/>
    </location>
</feature>
<keyword evidence="1" id="KW-0472">Membrane</keyword>
<keyword evidence="3" id="KW-1185">Reference proteome</keyword>
<dbReference type="PATRIC" id="fig|1123269.5.peg.26"/>
<name>W0A433_9SPHN</name>
<dbReference type="Proteomes" id="UP000018851">
    <property type="component" value="Chromosome"/>
</dbReference>
<gene>
    <name evidence="2" type="ORF">NX02_00135</name>
</gene>
<dbReference type="EMBL" id="CP006644">
    <property type="protein sequence ID" value="AHE51796.1"/>
    <property type="molecule type" value="Genomic_DNA"/>
</dbReference>
<evidence type="ECO:0000313" key="3">
    <source>
        <dbReference type="Proteomes" id="UP000018851"/>
    </source>
</evidence>